<evidence type="ECO:0000313" key="2">
    <source>
        <dbReference type="EMBL" id="PPB12947.1"/>
    </source>
</evidence>
<protein>
    <submittedName>
        <fullName evidence="2">Uncharacterized protein</fullName>
    </submittedName>
</protein>
<keyword evidence="1" id="KW-1133">Transmembrane helix</keyword>
<dbReference type="Proteomes" id="UP000239759">
    <property type="component" value="Unassembled WGS sequence"/>
</dbReference>
<name>A0AAP8U709_BRELA</name>
<keyword evidence="1" id="KW-0812">Transmembrane</keyword>
<feature type="transmembrane region" description="Helical" evidence="1">
    <location>
        <begin position="21"/>
        <end position="40"/>
    </location>
</feature>
<reference evidence="2 3" key="1">
    <citation type="submission" date="2018-02" db="EMBL/GenBank/DDBJ databases">
        <title>Comparative analysis of genomes of three Brevibacillus laterosporus strains producers of potent antimicrobials isolated from silage.</title>
        <authorList>
            <person name="Kojic M."/>
            <person name="Miljkovic M."/>
            <person name="Studholme D."/>
            <person name="Filipic B."/>
        </authorList>
    </citation>
    <scope>NUCLEOTIDE SEQUENCE [LARGE SCALE GENOMIC DNA]</scope>
    <source>
        <strain evidence="2 3">BGSP11</strain>
    </source>
</reference>
<organism evidence="2 3">
    <name type="scientific">Brevibacillus laterosporus</name>
    <name type="common">Bacillus laterosporus</name>
    <dbReference type="NCBI Taxonomy" id="1465"/>
    <lineage>
        <taxon>Bacteria</taxon>
        <taxon>Bacillati</taxon>
        <taxon>Bacillota</taxon>
        <taxon>Bacilli</taxon>
        <taxon>Bacillales</taxon>
        <taxon>Paenibacillaceae</taxon>
        <taxon>Brevibacillus</taxon>
    </lineage>
</organism>
<sequence length="78" mass="8790">MSKKGSVWKAYKREMKDFYSLENLLMGLLGSIIANLISFYTGYSVVSIIVVSTLGLTLLFILATSIILIKNKIKKWDV</sequence>
<evidence type="ECO:0000313" key="3">
    <source>
        <dbReference type="Proteomes" id="UP000239759"/>
    </source>
</evidence>
<dbReference type="RefSeq" id="WP_104030348.1">
    <property type="nucleotide sequence ID" value="NZ_PRKQ01000001.1"/>
</dbReference>
<gene>
    <name evidence="2" type="ORF">C4A77_00745</name>
</gene>
<feature type="transmembrane region" description="Helical" evidence="1">
    <location>
        <begin position="46"/>
        <end position="69"/>
    </location>
</feature>
<comment type="caution">
    <text evidence="2">The sequence shown here is derived from an EMBL/GenBank/DDBJ whole genome shotgun (WGS) entry which is preliminary data.</text>
</comment>
<accession>A0AAP8U709</accession>
<dbReference type="EMBL" id="PRKQ01000001">
    <property type="protein sequence ID" value="PPB12947.1"/>
    <property type="molecule type" value="Genomic_DNA"/>
</dbReference>
<proteinExistence type="predicted"/>
<evidence type="ECO:0000256" key="1">
    <source>
        <dbReference type="SAM" id="Phobius"/>
    </source>
</evidence>
<keyword evidence="1" id="KW-0472">Membrane</keyword>
<dbReference type="AlphaFoldDB" id="A0AAP8U709"/>